<dbReference type="SUPFAM" id="SSF57756">
    <property type="entry name" value="Retrovirus zinc finger-like domains"/>
    <property type="match status" value="1"/>
</dbReference>
<accession>A0A8K1LDS8</accession>
<dbReference type="InterPro" id="IPR045345">
    <property type="entry name" value="Gag_p24_C"/>
</dbReference>
<keyword evidence="1" id="KW-0449">Lipoprotein</keyword>
<gene>
    <name evidence="5" type="ORF">HGM15179_016888</name>
</gene>
<dbReference type="Pfam" id="PF14787">
    <property type="entry name" value="zf-CCHC_5"/>
    <property type="match status" value="1"/>
</dbReference>
<feature type="compositionally biased region" description="Basic and acidic residues" evidence="3">
    <location>
        <begin position="10"/>
        <end position="23"/>
    </location>
</feature>
<reference evidence="5" key="1">
    <citation type="submission" date="2019-04" db="EMBL/GenBank/DDBJ databases">
        <title>Genome assembly of Zosterops borbonicus 15179.</title>
        <authorList>
            <person name="Leroy T."/>
            <person name="Anselmetti Y."/>
            <person name="Tilak M.-K."/>
            <person name="Nabholz B."/>
        </authorList>
    </citation>
    <scope>NUCLEOTIDE SEQUENCE</scope>
    <source>
        <strain evidence="5">HGM_15179</strain>
        <tissue evidence="5">Muscle</tissue>
    </source>
</reference>
<dbReference type="EMBL" id="SWJQ01000909">
    <property type="protein sequence ID" value="TRZ10220.1"/>
    <property type="molecule type" value="Genomic_DNA"/>
</dbReference>
<dbReference type="AlphaFoldDB" id="A0A8K1LDS8"/>
<name>A0A8K1LDS8_9PASS</name>
<dbReference type="OrthoDB" id="9212633at2759"/>
<dbReference type="SUPFAM" id="SSF47353">
    <property type="entry name" value="Retrovirus capsid dimerization domain-like"/>
    <property type="match status" value="1"/>
</dbReference>
<feature type="region of interest" description="Disordered" evidence="3">
    <location>
        <begin position="1"/>
        <end position="26"/>
    </location>
</feature>
<keyword evidence="2" id="KW-0862">Zinc</keyword>
<dbReference type="InterPro" id="IPR050195">
    <property type="entry name" value="Primate_lentivir_Gag_pol-like"/>
</dbReference>
<keyword evidence="2" id="KW-0479">Metal-binding</keyword>
<dbReference type="PANTHER" id="PTHR40389:SF2">
    <property type="entry name" value="ENDOGENOUS RETROVIRUS GROUP K MEMBER 24 GAG POLYPROTEIN-RELATED"/>
    <property type="match status" value="1"/>
</dbReference>
<dbReference type="InterPro" id="IPR036875">
    <property type="entry name" value="Znf_CCHC_sf"/>
</dbReference>
<dbReference type="SMART" id="SM00343">
    <property type="entry name" value="ZnF_C2HC"/>
    <property type="match status" value="2"/>
</dbReference>
<evidence type="ECO:0000259" key="4">
    <source>
        <dbReference type="PROSITE" id="PS50158"/>
    </source>
</evidence>
<keyword evidence="1" id="KW-0519">Myristate</keyword>
<dbReference type="PANTHER" id="PTHR40389">
    <property type="entry name" value="ENDOGENOUS RETROVIRUS GROUP K MEMBER 24 GAG POLYPROTEIN-RELATED"/>
    <property type="match status" value="1"/>
</dbReference>
<feature type="domain" description="CCHC-type" evidence="4">
    <location>
        <begin position="143"/>
        <end position="156"/>
    </location>
</feature>
<organism evidence="5 6">
    <name type="scientific">Zosterops borbonicus</name>
    <dbReference type="NCBI Taxonomy" id="364589"/>
    <lineage>
        <taxon>Eukaryota</taxon>
        <taxon>Metazoa</taxon>
        <taxon>Chordata</taxon>
        <taxon>Craniata</taxon>
        <taxon>Vertebrata</taxon>
        <taxon>Euteleostomi</taxon>
        <taxon>Archelosauria</taxon>
        <taxon>Archosauria</taxon>
        <taxon>Dinosauria</taxon>
        <taxon>Saurischia</taxon>
        <taxon>Theropoda</taxon>
        <taxon>Coelurosauria</taxon>
        <taxon>Aves</taxon>
        <taxon>Neognathae</taxon>
        <taxon>Neoaves</taxon>
        <taxon>Telluraves</taxon>
        <taxon>Australaves</taxon>
        <taxon>Passeriformes</taxon>
        <taxon>Sylvioidea</taxon>
        <taxon>Zosteropidae</taxon>
        <taxon>Zosterops</taxon>
    </lineage>
</organism>
<dbReference type="GO" id="GO:0008270">
    <property type="term" value="F:zinc ion binding"/>
    <property type="evidence" value="ECO:0007669"/>
    <property type="project" value="UniProtKB-KW"/>
</dbReference>
<dbReference type="GO" id="GO:0003676">
    <property type="term" value="F:nucleic acid binding"/>
    <property type="evidence" value="ECO:0007669"/>
    <property type="project" value="InterPro"/>
</dbReference>
<evidence type="ECO:0000256" key="3">
    <source>
        <dbReference type="SAM" id="MobiDB-lite"/>
    </source>
</evidence>
<protein>
    <recommendedName>
        <fullName evidence="4">CCHC-type domain-containing protein</fullName>
    </recommendedName>
</protein>
<dbReference type="PROSITE" id="PS50158">
    <property type="entry name" value="ZF_CCHC"/>
    <property type="match status" value="1"/>
</dbReference>
<dbReference type="Proteomes" id="UP000796761">
    <property type="component" value="Unassembled WGS sequence"/>
</dbReference>
<dbReference type="Gene3D" id="1.10.1200.30">
    <property type="match status" value="1"/>
</dbReference>
<proteinExistence type="predicted"/>
<evidence type="ECO:0000256" key="2">
    <source>
        <dbReference type="PROSITE-ProRule" id="PRU00047"/>
    </source>
</evidence>
<comment type="caution">
    <text evidence="5">The sequence shown here is derived from an EMBL/GenBank/DDBJ whole genome shotgun (WGS) entry which is preliminary data.</text>
</comment>
<evidence type="ECO:0000256" key="1">
    <source>
        <dbReference type="ARBA" id="ARBA00022707"/>
    </source>
</evidence>
<evidence type="ECO:0000313" key="5">
    <source>
        <dbReference type="EMBL" id="TRZ10220.1"/>
    </source>
</evidence>
<dbReference type="Gene3D" id="1.10.287.210">
    <property type="match status" value="1"/>
</dbReference>
<keyword evidence="2" id="KW-0863">Zinc-finger</keyword>
<evidence type="ECO:0000313" key="6">
    <source>
        <dbReference type="Proteomes" id="UP000796761"/>
    </source>
</evidence>
<keyword evidence="6" id="KW-1185">Reference proteome</keyword>
<dbReference type="InterPro" id="IPR008916">
    <property type="entry name" value="Retrov_capsid_C"/>
</dbReference>
<dbReference type="SUPFAM" id="SSF58069">
    <property type="entry name" value="Virus ectodomain"/>
    <property type="match status" value="1"/>
</dbReference>
<dbReference type="Pfam" id="PF19317">
    <property type="entry name" value="Gag_p24_C"/>
    <property type="match status" value="1"/>
</dbReference>
<sequence length="422" mass="46864">MPVSKRNSSRKQEGRECPKEALDGPRNAARQAFFKVPDVKTPQKAFTTIVQGPQEPYMQFVDRLKQAIECQIDNADAREILLLKLAVENANTDCKKLPKSLLKQDPSLVEMDEACNQIGTIEHQYEAAAFAAAKGTFGSAEVCYGCSKPDHLKKDCLARKRAKLKAPDSCPRCHKGRRARKRAKLKAPDLCPRCHKGRRFANQCRSKYDSEGCLVQGNQNPNPPIVRHFGNNSKLEVKQKAPVLIKDPETARNHLNQPLPDQGERTGLLPTCELQDQLIPETAGSALLTASWKTQKQPEDRFTKDVDSVRHMTLQNRAAIDVLLLAHGHGCEDFEGLCCMNLFDNSLSIHANIQALRDSVAKLKCVQRLIDKSTKKILMVEQKGGDVGIQLESRAGSTAQLMTEMDMLALLTAIFKGFGQNA</sequence>
<dbReference type="InterPro" id="IPR001878">
    <property type="entry name" value="Znf_CCHC"/>
</dbReference>